<protein>
    <submittedName>
        <fullName evidence="3">Uncharacterized protein</fullName>
    </submittedName>
</protein>
<proteinExistence type="predicted"/>
<keyword evidence="2" id="KW-0812">Transmembrane</keyword>
<dbReference type="OrthoDB" id="366471at2759"/>
<sequence>MPRFSKLLSAQHMMEIDPTVVQIYVLYSTSKHSMPPPRSGVPCSVYASLMDWIINNRRNEHATYSDTSIAEGKKPPEVALEHVWTPGSGLGNFNLLYPEADAMKGNSAVQSNKLKVHSSIEKCADAFSSLRKPTPSLSLADQLYLRWKARTKLDAYTKDKSSRIPIRNAVEGAQKEIPTQSNDVKETGRDREHATSNIEGAGQLVRDPSEAGMRTVPNIDSASLEEMPRLDSGNGYNVDSDASASMGSISIPAIKVTCAPTESDGTCGTSVEEQHERDIVHNIPSVGPSASATGIDVALGHGPDPAGDISAIPKKPCGNTRAAVLPDVVVGASNTRRNLVEVERDSSTKNVRTSAKDNNRSKIPVPTPRASVRRVPVASGHADVQLDKPVHGTSNSQVESEHAVVDKESPHVEPPPNNGAISIRHESAVSVGGSETSPVAGGAAVGRLTSNAHRTTPLWGSVVQLNTVVDSFDRDIWMRKPVVRRRRTKSESKADGSSGSTSLAADNTASSAEAHSYDDIVRSSARAETSKSPFVECDDESFDSRSASSDIDMSSRRFLRVPTSDVYDDHLNEGVPVDTLVNDGDVYIDQSSTQVYGEGASVYEQDRDITTPAAYNSELVRGISSCDSLPSTAAHSSLESLVSGNRDLVTPSSPQATLGITPSSSPNPINNVADSNQTVSRSLDSYSAAMHESVLTSQPSKSDNYSSAVGPPPSCALCLSDVSSVWCDEVGNSAMNRGRYSDYRRLRNPRRYLCGSRSCEVLDDIISGYDVSEPFQTYSSRRFESWAHSVKDMLRELGGIEHFHEDGYPYDTDDGLVADIVDWHDMGPYCTFFPPKLVLQTSRDFLKAEFEASDLGGVNVTHRELGGWFEPQAMVVLRSRNTINRDAGWALSTNPEGEENVDVELVPDEVRHVDASVDQEDAYLDATSSTTPTRHPLWYYVYMKTGFNIGASMRSSTYHKLLNAYEVYTEQTKRNFGGDDPTFESNSTAIADVMRRNKAASSHPPTADSLDAISVFQQAYSNMLAGLEGLHSGLIIHDTSLYVSRRDRIFNIIVTWSCLAVLITIISLVSLVSIQLNERTKRFSSTGN</sequence>
<feature type="compositionally biased region" description="Polar residues" evidence="1">
    <location>
        <begin position="650"/>
        <end position="675"/>
    </location>
</feature>
<evidence type="ECO:0000256" key="2">
    <source>
        <dbReference type="SAM" id="Phobius"/>
    </source>
</evidence>
<name>A0A2H6KB61_9APIC</name>
<evidence type="ECO:0000313" key="4">
    <source>
        <dbReference type="Proteomes" id="UP000236319"/>
    </source>
</evidence>
<keyword evidence="4" id="KW-1185">Reference proteome</keyword>
<keyword evidence="2" id="KW-1133">Transmembrane helix</keyword>
<dbReference type="VEuPathDB" id="PiroplasmaDB:BOVATA_017240"/>
<dbReference type="GeneID" id="39874001"/>
<accession>A0A2H6KB61</accession>
<dbReference type="RefSeq" id="XP_028866474.1">
    <property type="nucleotide sequence ID" value="XM_029010641.1"/>
</dbReference>
<comment type="caution">
    <text evidence="3">The sequence shown here is derived from an EMBL/GenBank/DDBJ whole genome shotgun (WGS) entry which is preliminary data.</text>
</comment>
<organism evidence="3 4">
    <name type="scientific">Babesia ovata</name>
    <dbReference type="NCBI Taxonomy" id="189622"/>
    <lineage>
        <taxon>Eukaryota</taxon>
        <taxon>Sar</taxon>
        <taxon>Alveolata</taxon>
        <taxon>Apicomplexa</taxon>
        <taxon>Aconoidasida</taxon>
        <taxon>Piroplasmida</taxon>
        <taxon>Babesiidae</taxon>
        <taxon>Babesia</taxon>
    </lineage>
</organism>
<feature type="region of interest" description="Disordered" evidence="1">
    <location>
        <begin position="174"/>
        <end position="236"/>
    </location>
</feature>
<feature type="region of interest" description="Disordered" evidence="1">
    <location>
        <begin position="342"/>
        <end position="395"/>
    </location>
</feature>
<dbReference type="EMBL" id="BDSA01000002">
    <property type="protein sequence ID" value="GBE60231.1"/>
    <property type="molecule type" value="Genomic_DNA"/>
</dbReference>
<keyword evidence="2" id="KW-0472">Membrane</keyword>
<evidence type="ECO:0000256" key="1">
    <source>
        <dbReference type="SAM" id="MobiDB-lite"/>
    </source>
</evidence>
<feature type="region of interest" description="Disordered" evidence="1">
    <location>
        <begin position="645"/>
        <end position="675"/>
    </location>
</feature>
<reference evidence="3 4" key="1">
    <citation type="journal article" date="2017" name="BMC Genomics">
        <title>Whole-genome assembly of Babesia ovata and comparative genomics between closely related pathogens.</title>
        <authorList>
            <person name="Yamagishi J."/>
            <person name="Asada M."/>
            <person name="Hakimi H."/>
            <person name="Tanaka T.Q."/>
            <person name="Sugimoto C."/>
            <person name="Kawazu S."/>
        </authorList>
    </citation>
    <scope>NUCLEOTIDE SEQUENCE [LARGE SCALE GENOMIC DNA]</scope>
    <source>
        <strain evidence="3 4">Miyake</strain>
    </source>
</reference>
<feature type="transmembrane region" description="Helical" evidence="2">
    <location>
        <begin position="1049"/>
        <end position="1074"/>
    </location>
</feature>
<feature type="compositionally biased region" description="Basic and acidic residues" evidence="1">
    <location>
        <begin position="183"/>
        <end position="194"/>
    </location>
</feature>
<evidence type="ECO:0000313" key="3">
    <source>
        <dbReference type="EMBL" id="GBE60231.1"/>
    </source>
</evidence>
<feature type="compositionally biased region" description="Polar residues" evidence="1">
    <location>
        <begin position="495"/>
        <end position="513"/>
    </location>
</feature>
<gene>
    <name evidence="3" type="ORF">BOVATA_017240</name>
</gene>
<dbReference type="AlphaFoldDB" id="A0A2H6KB61"/>
<feature type="region of interest" description="Disordered" evidence="1">
    <location>
        <begin position="484"/>
        <end position="548"/>
    </location>
</feature>
<dbReference type="Proteomes" id="UP000236319">
    <property type="component" value="Unassembled WGS sequence"/>
</dbReference>